<dbReference type="PANTHER" id="PTHR33602">
    <property type="entry name" value="REGULATORY PROTEIN RECX FAMILY PROTEIN"/>
    <property type="match status" value="1"/>
</dbReference>
<comment type="function">
    <text evidence="5">Modulates RecA activity.</text>
</comment>
<accession>A0ABP7MKC1</accession>
<dbReference type="InterPro" id="IPR003783">
    <property type="entry name" value="Regulatory_RecX"/>
</dbReference>
<gene>
    <name evidence="5 10" type="primary">recX</name>
    <name evidence="10" type="ORF">GCM10022229_15850</name>
</gene>
<dbReference type="InterPro" id="IPR053925">
    <property type="entry name" value="RecX_HTH_3rd"/>
</dbReference>
<evidence type="ECO:0000256" key="5">
    <source>
        <dbReference type="HAMAP-Rule" id="MF_01114"/>
    </source>
</evidence>
<feature type="domain" description="RecX first three-helical" evidence="9">
    <location>
        <begin position="32"/>
        <end position="69"/>
    </location>
</feature>
<reference evidence="11" key="1">
    <citation type="journal article" date="2019" name="Int. J. Syst. Evol. Microbiol.">
        <title>The Global Catalogue of Microorganisms (GCM) 10K type strain sequencing project: providing services to taxonomists for standard genome sequencing and annotation.</title>
        <authorList>
            <consortium name="The Broad Institute Genomics Platform"/>
            <consortium name="The Broad Institute Genome Sequencing Center for Infectious Disease"/>
            <person name="Wu L."/>
            <person name="Ma J."/>
        </authorList>
    </citation>
    <scope>NUCLEOTIDE SEQUENCE [LARGE SCALE GENOMIC DNA]</scope>
    <source>
        <strain evidence="11">JCM 16916</strain>
    </source>
</reference>
<dbReference type="InterPro" id="IPR036388">
    <property type="entry name" value="WH-like_DNA-bd_sf"/>
</dbReference>
<evidence type="ECO:0000259" key="7">
    <source>
        <dbReference type="Pfam" id="PF02631"/>
    </source>
</evidence>
<evidence type="ECO:0000256" key="4">
    <source>
        <dbReference type="ARBA" id="ARBA00022490"/>
    </source>
</evidence>
<evidence type="ECO:0000256" key="1">
    <source>
        <dbReference type="ARBA" id="ARBA00004496"/>
    </source>
</evidence>
<dbReference type="PANTHER" id="PTHR33602:SF1">
    <property type="entry name" value="REGULATORY PROTEIN RECX FAMILY PROTEIN"/>
    <property type="match status" value="1"/>
</dbReference>
<dbReference type="EMBL" id="BAAAZU010000006">
    <property type="protein sequence ID" value="GAA3922831.1"/>
    <property type="molecule type" value="Genomic_DNA"/>
</dbReference>
<evidence type="ECO:0000259" key="8">
    <source>
        <dbReference type="Pfam" id="PF21981"/>
    </source>
</evidence>
<dbReference type="InterPro" id="IPR053926">
    <property type="entry name" value="RecX_HTH_1st"/>
</dbReference>
<keyword evidence="4 5" id="KW-0963">Cytoplasm</keyword>
<protein>
    <recommendedName>
        <fullName evidence="3 5">Regulatory protein RecX</fullName>
    </recommendedName>
</protein>
<comment type="subcellular location">
    <subcellularLocation>
        <location evidence="1 5">Cytoplasm</location>
    </subcellularLocation>
</comment>
<evidence type="ECO:0000256" key="6">
    <source>
        <dbReference type="SAM" id="MobiDB-lite"/>
    </source>
</evidence>
<dbReference type="Pfam" id="PF21981">
    <property type="entry name" value="RecX_HTH3"/>
    <property type="match status" value="1"/>
</dbReference>
<evidence type="ECO:0000256" key="3">
    <source>
        <dbReference type="ARBA" id="ARBA00018111"/>
    </source>
</evidence>
<evidence type="ECO:0000313" key="11">
    <source>
        <dbReference type="Proteomes" id="UP001501727"/>
    </source>
</evidence>
<organism evidence="10 11">
    <name type="scientific">Luteimonas lutimaris</name>
    <dbReference type="NCBI Taxonomy" id="698645"/>
    <lineage>
        <taxon>Bacteria</taxon>
        <taxon>Pseudomonadati</taxon>
        <taxon>Pseudomonadota</taxon>
        <taxon>Gammaproteobacteria</taxon>
        <taxon>Lysobacterales</taxon>
        <taxon>Lysobacteraceae</taxon>
        <taxon>Luteimonas</taxon>
    </lineage>
</organism>
<comment type="caution">
    <text evidence="10">The sequence shown here is derived from an EMBL/GenBank/DDBJ whole genome shotgun (WGS) entry which is preliminary data.</text>
</comment>
<dbReference type="InterPro" id="IPR053924">
    <property type="entry name" value="RecX_HTH_2nd"/>
</dbReference>
<keyword evidence="11" id="KW-1185">Reference proteome</keyword>
<evidence type="ECO:0000256" key="2">
    <source>
        <dbReference type="ARBA" id="ARBA00009695"/>
    </source>
</evidence>
<feature type="region of interest" description="Disordered" evidence="6">
    <location>
        <begin position="1"/>
        <end position="33"/>
    </location>
</feature>
<comment type="similarity">
    <text evidence="2 5">Belongs to the RecX family.</text>
</comment>
<dbReference type="Gene3D" id="1.10.10.10">
    <property type="entry name" value="Winged helix-like DNA-binding domain superfamily/Winged helix DNA-binding domain"/>
    <property type="match status" value="3"/>
</dbReference>
<dbReference type="Pfam" id="PF21982">
    <property type="entry name" value="RecX_HTH1"/>
    <property type="match status" value="1"/>
</dbReference>
<dbReference type="HAMAP" id="MF_01114">
    <property type="entry name" value="RecX"/>
    <property type="match status" value="1"/>
</dbReference>
<name>A0ABP7MKC1_9GAMM</name>
<sequence length="178" mass="19472">MRSPDRHDTPAAGAPAGEGRRRRRRPEPTPAQRALGLLVRREHSRKELATKLAARGVPPEEASAAVERMAAEGWQDDARFAESLARSRAGSGYGPLRIRAELGTHGLDEAVIARAFDALAEAGGDDWIARARDLVKRRFGDGLATDIARRRKAADFLLRRGFDGDTIRRATRGSPDDD</sequence>
<feature type="domain" description="RecX second three-helical" evidence="7">
    <location>
        <begin position="76"/>
        <end position="115"/>
    </location>
</feature>
<dbReference type="RefSeq" id="WP_344759423.1">
    <property type="nucleotide sequence ID" value="NZ_BAAAZU010000006.1"/>
</dbReference>
<evidence type="ECO:0000259" key="9">
    <source>
        <dbReference type="Pfam" id="PF21982"/>
    </source>
</evidence>
<evidence type="ECO:0000313" key="10">
    <source>
        <dbReference type="EMBL" id="GAA3922831.1"/>
    </source>
</evidence>
<proteinExistence type="inferred from homology"/>
<dbReference type="NCBIfam" id="NF001054">
    <property type="entry name" value="PRK00117.2-1"/>
    <property type="match status" value="1"/>
</dbReference>
<feature type="domain" description="RecX third three-helical" evidence="8">
    <location>
        <begin position="126"/>
        <end position="170"/>
    </location>
</feature>
<dbReference type="Pfam" id="PF02631">
    <property type="entry name" value="RecX_HTH2"/>
    <property type="match status" value="1"/>
</dbReference>
<dbReference type="Proteomes" id="UP001501727">
    <property type="component" value="Unassembled WGS sequence"/>
</dbReference>